<evidence type="ECO:0000313" key="1">
    <source>
        <dbReference type="EMBL" id="WMV46009.1"/>
    </source>
</evidence>
<sequence length="30" mass="3284">MEGACLRRGLATPRAKILVRIADVSQTFLP</sequence>
<dbReference type="Proteomes" id="UP001234989">
    <property type="component" value="Chromosome 9"/>
</dbReference>
<gene>
    <name evidence="1" type="ORF">MTR67_039394</name>
</gene>
<reference evidence="1" key="1">
    <citation type="submission" date="2023-08" db="EMBL/GenBank/DDBJ databases">
        <title>A de novo genome assembly of Solanum verrucosum Schlechtendal, a Mexican diploid species geographically isolated from the other diploid A-genome species in potato relatives.</title>
        <authorList>
            <person name="Hosaka K."/>
        </authorList>
    </citation>
    <scope>NUCLEOTIDE SEQUENCE</scope>
    <source>
        <tissue evidence="1">Young leaves</tissue>
    </source>
</reference>
<keyword evidence="2" id="KW-1185">Reference proteome</keyword>
<protein>
    <submittedName>
        <fullName evidence="1">Uncharacterized protein</fullName>
    </submittedName>
</protein>
<dbReference type="EMBL" id="CP133620">
    <property type="protein sequence ID" value="WMV46009.1"/>
    <property type="molecule type" value="Genomic_DNA"/>
</dbReference>
<name>A0AAF0ZR48_SOLVR</name>
<organism evidence="1 2">
    <name type="scientific">Solanum verrucosum</name>
    <dbReference type="NCBI Taxonomy" id="315347"/>
    <lineage>
        <taxon>Eukaryota</taxon>
        <taxon>Viridiplantae</taxon>
        <taxon>Streptophyta</taxon>
        <taxon>Embryophyta</taxon>
        <taxon>Tracheophyta</taxon>
        <taxon>Spermatophyta</taxon>
        <taxon>Magnoliopsida</taxon>
        <taxon>eudicotyledons</taxon>
        <taxon>Gunneridae</taxon>
        <taxon>Pentapetalae</taxon>
        <taxon>asterids</taxon>
        <taxon>lamiids</taxon>
        <taxon>Solanales</taxon>
        <taxon>Solanaceae</taxon>
        <taxon>Solanoideae</taxon>
        <taxon>Solaneae</taxon>
        <taxon>Solanum</taxon>
    </lineage>
</organism>
<accession>A0AAF0ZR48</accession>
<evidence type="ECO:0000313" key="2">
    <source>
        <dbReference type="Proteomes" id="UP001234989"/>
    </source>
</evidence>
<dbReference type="AlphaFoldDB" id="A0AAF0ZR48"/>
<proteinExistence type="predicted"/>